<dbReference type="Pfam" id="PF13354">
    <property type="entry name" value="Beta-lactamase2"/>
    <property type="match status" value="1"/>
</dbReference>
<dbReference type="KEGG" id="trs:Terro_3875"/>
<evidence type="ECO:0000313" key="10">
    <source>
        <dbReference type="Proteomes" id="UP000006056"/>
    </source>
</evidence>
<dbReference type="Gene3D" id="3.40.710.10">
    <property type="entry name" value="DD-peptidase/beta-lactamase superfamily"/>
    <property type="match status" value="1"/>
</dbReference>
<dbReference type="Proteomes" id="UP000006056">
    <property type="component" value="Chromosome"/>
</dbReference>
<dbReference type="InterPro" id="IPR012338">
    <property type="entry name" value="Beta-lactam/transpept-like"/>
</dbReference>
<dbReference type="EMBL" id="CP003379">
    <property type="protein sequence ID" value="AFL90084.1"/>
    <property type="molecule type" value="Genomic_DNA"/>
</dbReference>
<comment type="catalytic activity">
    <reaction evidence="1 6">
        <text>a beta-lactam + H2O = a substituted beta-amino acid</text>
        <dbReference type="Rhea" id="RHEA:20401"/>
        <dbReference type="ChEBI" id="CHEBI:15377"/>
        <dbReference type="ChEBI" id="CHEBI:35627"/>
        <dbReference type="ChEBI" id="CHEBI:140347"/>
        <dbReference type="EC" id="3.5.2.6"/>
    </reaction>
</comment>
<dbReference type="SUPFAM" id="SSF56601">
    <property type="entry name" value="beta-lactamase/transpeptidase-like"/>
    <property type="match status" value="1"/>
</dbReference>
<evidence type="ECO:0000256" key="5">
    <source>
        <dbReference type="ARBA" id="ARBA00023251"/>
    </source>
</evidence>
<keyword evidence="10" id="KW-1185">Reference proteome</keyword>
<dbReference type="PATRIC" id="fig|926566.3.peg.3816"/>
<evidence type="ECO:0000256" key="2">
    <source>
        <dbReference type="ARBA" id="ARBA00009009"/>
    </source>
</evidence>
<dbReference type="InterPro" id="IPR006311">
    <property type="entry name" value="TAT_signal"/>
</dbReference>
<name>I3ZLG6_TERRK</name>
<dbReference type="InterPro" id="IPR045155">
    <property type="entry name" value="Beta-lactam_cat"/>
</dbReference>
<evidence type="ECO:0000256" key="4">
    <source>
        <dbReference type="ARBA" id="ARBA00022801"/>
    </source>
</evidence>
<dbReference type="EC" id="3.5.2.6" evidence="3 6"/>
<dbReference type="OrthoDB" id="9784149at2"/>
<reference evidence="9 10" key="1">
    <citation type="submission" date="2012-06" db="EMBL/GenBank/DDBJ databases">
        <title>Complete genome of Terriglobus roseus DSM 18391.</title>
        <authorList>
            <consortium name="US DOE Joint Genome Institute (JGI-PGF)"/>
            <person name="Lucas S."/>
            <person name="Copeland A."/>
            <person name="Lapidus A."/>
            <person name="Glavina del Rio T."/>
            <person name="Dalin E."/>
            <person name="Tice H."/>
            <person name="Bruce D."/>
            <person name="Goodwin L."/>
            <person name="Pitluck S."/>
            <person name="Peters L."/>
            <person name="Mikhailova N."/>
            <person name="Munk A.C.C."/>
            <person name="Kyrpides N."/>
            <person name="Mavromatis K."/>
            <person name="Ivanova N."/>
            <person name="Brettin T."/>
            <person name="Detter J.C."/>
            <person name="Han C."/>
            <person name="Larimer F."/>
            <person name="Land M."/>
            <person name="Hauser L."/>
            <person name="Markowitz V."/>
            <person name="Cheng J.-F."/>
            <person name="Hugenholtz P."/>
            <person name="Woyke T."/>
            <person name="Wu D."/>
            <person name="Brambilla E."/>
            <person name="Klenk H.-P."/>
            <person name="Eisen J.A."/>
        </authorList>
    </citation>
    <scope>NUCLEOTIDE SEQUENCE [LARGE SCALE GENOMIC DNA]</scope>
    <source>
        <strain evidence="10">DSM 18391 / NRRL B-41598 / KBS 63</strain>
    </source>
</reference>
<evidence type="ECO:0000256" key="6">
    <source>
        <dbReference type="RuleBase" id="RU361140"/>
    </source>
</evidence>
<dbReference type="AlphaFoldDB" id="I3ZLG6"/>
<dbReference type="PROSITE" id="PS00146">
    <property type="entry name" value="BETA_LACTAMASE_A"/>
    <property type="match status" value="1"/>
</dbReference>
<sequence length="290" mass="31042">MLTRRRFLATATVALALPRFTFAAPGRYTALPTAIAAMEKKNGGRIGVSLLDTATGERAAWRADERFPMCSTFKFLLAAAVLHRVDTLKDDLRRQVDVPPKPLLGNSPLTAEHAGTSMTLGALCSAILIRSDNTAANVLLETIGGPGKITTYAQSLGDTVTRLDRTETALNESLAGDPRDTTSPDAMVHNLQSLLLGDALKPDSRQQLLDWMQSSTTGLTRIRAKLPKGWRAADRTGSNGEHTTNNIAVLWPNGGRAPLIVAAYITQCPGSEDKRNAMLAEIGRLVAAAS</sequence>
<dbReference type="PANTHER" id="PTHR35333:SF3">
    <property type="entry name" value="BETA-LACTAMASE-TYPE TRANSPEPTIDASE FOLD CONTAINING PROTEIN"/>
    <property type="match status" value="1"/>
</dbReference>
<evidence type="ECO:0000259" key="8">
    <source>
        <dbReference type="Pfam" id="PF13354"/>
    </source>
</evidence>
<evidence type="ECO:0000313" key="9">
    <source>
        <dbReference type="EMBL" id="AFL90084.1"/>
    </source>
</evidence>
<dbReference type="eggNOG" id="COG2367">
    <property type="taxonomic scope" value="Bacteria"/>
</dbReference>
<dbReference type="GO" id="GO:0030655">
    <property type="term" value="P:beta-lactam antibiotic catabolic process"/>
    <property type="evidence" value="ECO:0007669"/>
    <property type="project" value="InterPro"/>
</dbReference>
<dbReference type="PANTHER" id="PTHR35333">
    <property type="entry name" value="BETA-LACTAMASE"/>
    <property type="match status" value="1"/>
</dbReference>
<comment type="similarity">
    <text evidence="2 6">Belongs to the class-A beta-lactamase family.</text>
</comment>
<keyword evidence="7" id="KW-0732">Signal</keyword>
<feature type="domain" description="Beta-lactamase class A catalytic" evidence="8">
    <location>
        <begin position="47"/>
        <end position="263"/>
    </location>
</feature>
<evidence type="ECO:0000256" key="1">
    <source>
        <dbReference type="ARBA" id="ARBA00001526"/>
    </source>
</evidence>
<dbReference type="PROSITE" id="PS51318">
    <property type="entry name" value="TAT"/>
    <property type="match status" value="1"/>
</dbReference>
<dbReference type="STRING" id="926566.Terro_3875"/>
<dbReference type="GO" id="GO:0008800">
    <property type="term" value="F:beta-lactamase activity"/>
    <property type="evidence" value="ECO:0007669"/>
    <property type="project" value="UniProtKB-UniRule"/>
</dbReference>
<evidence type="ECO:0000256" key="3">
    <source>
        <dbReference type="ARBA" id="ARBA00012865"/>
    </source>
</evidence>
<organism evidence="9 10">
    <name type="scientific">Terriglobus roseus (strain DSM 18391 / NRRL B-41598 / KBS 63)</name>
    <dbReference type="NCBI Taxonomy" id="926566"/>
    <lineage>
        <taxon>Bacteria</taxon>
        <taxon>Pseudomonadati</taxon>
        <taxon>Acidobacteriota</taxon>
        <taxon>Terriglobia</taxon>
        <taxon>Terriglobales</taxon>
        <taxon>Acidobacteriaceae</taxon>
        <taxon>Terriglobus</taxon>
    </lineage>
</organism>
<dbReference type="RefSeq" id="WP_014787344.1">
    <property type="nucleotide sequence ID" value="NC_018014.1"/>
</dbReference>
<dbReference type="HOGENOM" id="CLU_031960_6_0_0"/>
<feature type="signal peptide" evidence="7">
    <location>
        <begin position="1"/>
        <end position="23"/>
    </location>
</feature>
<accession>I3ZLG6</accession>
<keyword evidence="5 6" id="KW-0046">Antibiotic resistance</keyword>
<dbReference type="InterPro" id="IPR023650">
    <property type="entry name" value="Beta-lactam_class-A_AS"/>
</dbReference>
<keyword evidence="4 6" id="KW-0378">Hydrolase</keyword>
<proteinExistence type="inferred from homology"/>
<feature type="chain" id="PRO_5003684828" description="Beta-lactamase" evidence="7">
    <location>
        <begin position="24"/>
        <end position="290"/>
    </location>
</feature>
<evidence type="ECO:0000256" key="7">
    <source>
        <dbReference type="SAM" id="SignalP"/>
    </source>
</evidence>
<dbReference type="PRINTS" id="PR00118">
    <property type="entry name" value="BLACTAMASEA"/>
</dbReference>
<protein>
    <recommendedName>
        <fullName evidence="3 6">Beta-lactamase</fullName>
        <ecNumber evidence="3 6">3.5.2.6</ecNumber>
    </recommendedName>
</protein>
<dbReference type="InterPro" id="IPR000871">
    <property type="entry name" value="Beta-lactam_class-A"/>
</dbReference>
<gene>
    <name evidence="9" type="ordered locus">Terro_3875</name>
</gene>
<dbReference type="NCBIfam" id="NF033103">
    <property type="entry name" value="bla_class_A"/>
    <property type="match status" value="1"/>
</dbReference>
<dbReference type="GO" id="GO:0046677">
    <property type="term" value="P:response to antibiotic"/>
    <property type="evidence" value="ECO:0007669"/>
    <property type="project" value="UniProtKB-UniRule"/>
</dbReference>